<protein>
    <submittedName>
        <fullName evidence="2">Uncharacterized protein</fullName>
    </submittedName>
</protein>
<evidence type="ECO:0000313" key="2">
    <source>
        <dbReference type="EMBL" id="KAJ8359154.1"/>
    </source>
</evidence>
<dbReference type="AlphaFoldDB" id="A0A9Q1FI31"/>
<reference evidence="2" key="1">
    <citation type="journal article" date="2023" name="Science">
        <title>Genome structures resolve the early diversification of teleost fishes.</title>
        <authorList>
            <person name="Parey E."/>
            <person name="Louis A."/>
            <person name="Montfort J."/>
            <person name="Bouchez O."/>
            <person name="Roques C."/>
            <person name="Iampietro C."/>
            <person name="Lluch J."/>
            <person name="Castinel A."/>
            <person name="Donnadieu C."/>
            <person name="Desvignes T."/>
            <person name="Floi Bucao C."/>
            <person name="Jouanno E."/>
            <person name="Wen M."/>
            <person name="Mejri S."/>
            <person name="Dirks R."/>
            <person name="Jansen H."/>
            <person name="Henkel C."/>
            <person name="Chen W.J."/>
            <person name="Zahm M."/>
            <person name="Cabau C."/>
            <person name="Klopp C."/>
            <person name="Thompson A.W."/>
            <person name="Robinson-Rechavi M."/>
            <person name="Braasch I."/>
            <person name="Lecointre G."/>
            <person name="Bobe J."/>
            <person name="Postlethwait J.H."/>
            <person name="Berthelot C."/>
            <person name="Roest Crollius H."/>
            <person name="Guiguen Y."/>
        </authorList>
    </citation>
    <scope>NUCLEOTIDE SEQUENCE</scope>
    <source>
        <strain evidence="2">WJC10195</strain>
    </source>
</reference>
<evidence type="ECO:0000313" key="3">
    <source>
        <dbReference type="Proteomes" id="UP001152622"/>
    </source>
</evidence>
<comment type="caution">
    <text evidence="2">The sequence shown here is derived from an EMBL/GenBank/DDBJ whole genome shotgun (WGS) entry which is preliminary data.</text>
</comment>
<dbReference type="EMBL" id="JAINUF010000005">
    <property type="protein sequence ID" value="KAJ8359154.1"/>
    <property type="molecule type" value="Genomic_DNA"/>
</dbReference>
<accession>A0A9Q1FI31</accession>
<gene>
    <name evidence="2" type="ORF">SKAU_G00156790</name>
</gene>
<sequence length="269" mass="28890">MPNAILHVEIYKTVSSLRAQLFRVYRSALSPQTSPTGEQRIAEAHPPRVSRSRPPESSPRCYGNPAEQNWDYPAFSKFQEPELPLRGQNVGASLCQPRASSRRSLSWQAPRALLPPGRDMPDAFSGLPVVTVFPSLRRARPPASESGVRAMVGNGSAAGGRASFSCRSLCRQEGAWSALFQPCLAPTREAEQDWGMALGTPSAHVTAPVQMVQGVALAPAATQGTSTSVSFFASGKPKAAGKTCATGPAPAVSQRQRYRRLLLLGRRPD</sequence>
<name>A0A9Q1FI31_SYNKA</name>
<proteinExistence type="predicted"/>
<dbReference type="Proteomes" id="UP001152622">
    <property type="component" value="Chromosome 5"/>
</dbReference>
<evidence type="ECO:0000256" key="1">
    <source>
        <dbReference type="SAM" id="MobiDB-lite"/>
    </source>
</evidence>
<feature type="region of interest" description="Disordered" evidence="1">
    <location>
        <begin position="29"/>
        <end position="65"/>
    </location>
</feature>
<organism evidence="2 3">
    <name type="scientific">Synaphobranchus kaupii</name>
    <name type="common">Kaup's arrowtooth eel</name>
    <dbReference type="NCBI Taxonomy" id="118154"/>
    <lineage>
        <taxon>Eukaryota</taxon>
        <taxon>Metazoa</taxon>
        <taxon>Chordata</taxon>
        <taxon>Craniata</taxon>
        <taxon>Vertebrata</taxon>
        <taxon>Euteleostomi</taxon>
        <taxon>Actinopterygii</taxon>
        <taxon>Neopterygii</taxon>
        <taxon>Teleostei</taxon>
        <taxon>Anguilliformes</taxon>
        <taxon>Synaphobranchidae</taxon>
        <taxon>Synaphobranchus</taxon>
    </lineage>
</organism>
<keyword evidence="3" id="KW-1185">Reference proteome</keyword>